<organism evidence="1 2">
    <name type="scientific">Rhodofomes roseus</name>
    <dbReference type="NCBI Taxonomy" id="34475"/>
    <lineage>
        <taxon>Eukaryota</taxon>
        <taxon>Fungi</taxon>
        <taxon>Dikarya</taxon>
        <taxon>Basidiomycota</taxon>
        <taxon>Agaricomycotina</taxon>
        <taxon>Agaricomycetes</taxon>
        <taxon>Polyporales</taxon>
        <taxon>Rhodofomes</taxon>
    </lineage>
</organism>
<reference evidence="1 2" key="1">
    <citation type="submission" date="2019-01" db="EMBL/GenBank/DDBJ databases">
        <title>Genome sequencing of the rare red list fungi Fomitopsis rosea.</title>
        <authorList>
            <person name="Buettner E."/>
            <person name="Kellner H."/>
        </authorList>
    </citation>
    <scope>NUCLEOTIDE SEQUENCE [LARGE SCALE GENOMIC DNA]</scope>
    <source>
        <strain evidence="1 2">DSM 105464</strain>
    </source>
</reference>
<sequence length="373" mass="42113">MLRLGLATTYLQVLKGTPFWLQALRCTYIVAEKDMPLLLVQCYFNSFSHVIGSCEKCLREVPIKANGECIKGTTFEQLVMSKGLKGTKDCKRIYTITQSQQVQNSVLLPNVEAKSFTRGDGPMDLSDSLGFFGGVHQDKHNSIGVMFVMTVFSKLHAGIHPGLFLFPECYAFVRLPDGFAEDESERSSLLSVLFSGLHWHMGMSLYVSDNTVEIALDAVRLNHIMYPMSRVMDGASMLVLGAVGQKAIDIPPEMYNSTYDHDHKIHSNYLNYTVDGLNIGDRHTVASFMVRQLYKRFFHLRHQANVGPSLNPDVFFSAFSAVDEEGQCIMFTDTDLVPVLKYWPGKPKHPFILAHAEAWREWKERLHYVAVVS</sequence>
<dbReference type="EMBL" id="SEKV01000691">
    <property type="protein sequence ID" value="TFY54493.1"/>
    <property type="molecule type" value="Genomic_DNA"/>
</dbReference>
<comment type="caution">
    <text evidence="1">The sequence shown here is derived from an EMBL/GenBank/DDBJ whole genome shotgun (WGS) entry which is preliminary data.</text>
</comment>
<name>A0A4Y9XYI4_9APHY</name>
<accession>A0A4Y9XYI4</accession>
<dbReference type="Proteomes" id="UP000298390">
    <property type="component" value="Unassembled WGS sequence"/>
</dbReference>
<dbReference type="AlphaFoldDB" id="A0A4Y9XYI4"/>
<evidence type="ECO:0000313" key="1">
    <source>
        <dbReference type="EMBL" id="TFY54493.1"/>
    </source>
</evidence>
<proteinExistence type="predicted"/>
<protein>
    <submittedName>
        <fullName evidence="1">Uncharacterized protein</fullName>
    </submittedName>
</protein>
<evidence type="ECO:0000313" key="2">
    <source>
        <dbReference type="Proteomes" id="UP000298390"/>
    </source>
</evidence>
<gene>
    <name evidence="1" type="ORF">EVJ58_g8833</name>
</gene>